<reference evidence="2" key="1">
    <citation type="submission" date="2016-10" db="EMBL/GenBank/DDBJ databases">
        <authorList>
            <person name="Varghese N."/>
            <person name="Submissions S."/>
        </authorList>
    </citation>
    <scope>NUCLEOTIDE SEQUENCE [LARGE SCALE GENOMIC DNA]</scope>
    <source>
        <strain evidence="2">ATCC 25963</strain>
    </source>
</reference>
<proteinExistence type="predicted"/>
<evidence type="ECO:0000313" key="2">
    <source>
        <dbReference type="Proteomes" id="UP000199400"/>
    </source>
</evidence>
<feature type="non-terminal residue" evidence="1">
    <location>
        <position position="154"/>
    </location>
</feature>
<sequence length="154" mass="15740">MNITDFAALARSAGSTASTCDASTVTSTSSYATLGSSAALTCTAARSPFAVTIAPSRCSCARRFVRATTVTSCPARASCDAKVLPIPPGPITAIFMPLRRGMPGPAGQPEPGLAGLYPAAPASQHVRHVLILCDWIKALQDTAEPACAKALMCS</sequence>
<dbReference type="AlphaFoldDB" id="A0A1I2J8C7"/>
<keyword evidence="2" id="KW-1185">Reference proteome</keyword>
<name>A0A1I2J8C7_9BACT</name>
<dbReference type="EMBL" id="FOMX01000126">
    <property type="protein sequence ID" value="SFF49156.1"/>
    <property type="molecule type" value="Genomic_DNA"/>
</dbReference>
<dbReference type="Proteomes" id="UP000199400">
    <property type="component" value="Unassembled WGS sequence"/>
</dbReference>
<gene>
    <name evidence="1" type="ORF">SAMN02745121_09164</name>
</gene>
<protein>
    <submittedName>
        <fullName evidence="1">Uncharacterized protein</fullName>
    </submittedName>
</protein>
<organism evidence="1 2">
    <name type="scientific">Nannocystis exedens</name>
    <dbReference type="NCBI Taxonomy" id="54"/>
    <lineage>
        <taxon>Bacteria</taxon>
        <taxon>Pseudomonadati</taxon>
        <taxon>Myxococcota</taxon>
        <taxon>Polyangia</taxon>
        <taxon>Nannocystales</taxon>
        <taxon>Nannocystaceae</taxon>
        <taxon>Nannocystis</taxon>
    </lineage>
</organism>
<evidence type="ECO:0000313" key="1">
    <source>
        <dbReference type="EMBL" id="SFF49156.1"/>
    </source>
</evidence>
<accession>A0A1I2J8C7</accession>